<evidence type="ECO:0000313" key="4">
    <source>
        <dbReference type="EMBL" id="KAJ4426972.1"/>
    </source>
</evidence>
<dbReference type="SUPFAM" id="SSF48371">
    <property type="entry name" value="ARM repeat"/>
    <property type="match status" value="1"/>
</dbReference>
<organism evidence="4 5">
    <name type="scientific">Periplaneta americana</name>
    <name type="common">American cockroach</name>
    <name type="synonym">Blatta americana</name>
    <dbReference type="NCBI Taxonomy" id="6978"/>
    <lineage>
        <taxon>Eukaryota</taxon>
        <taxon>Metazoa</taxon>
        <taxon>Ecdysozoa</taxon>
        <taxon>Arthropoda</taxon>
        <taxon>Hexapoda</taxon>
        <taxon>Insecta</taxon>
        <taxon>Pterygota</taxon>
        <taxon>Neoptera</taxon>
        <taxon>Polyneoptera</taxon>
        <taxon>Dictyoptera</taxon>
        <taxon>Blattodea</taxon>
        <taxon>Blattoidea</taxon>
        <taxon>Blattidae</taxon>
        <taxon>Blattinae</taxon>
        <taxon>Periplaneta</taxon>
    </lineage>
</organism>
<name>A0ABQ8RYZ7_PERAM</name>
<dbReference type="InterPro" id="IPR000477">
    <property type="entry name" value="RT_dom"/>
</dbReference>
<feature type="region of interest" description="Disordered" evidence="1">
    <location>
        <begin position="854"/>
        <end position="879"/>
    </location>
</feature>
<sequence>MNPRNSNGLGSGSRTGGEVIYDSIINFLRRIAEILSSATDNIRFLFLTALRLINEVIARIPRLFFRGRNTAQNAITRIIALLALFLPKIPGPLSIVTNIIKGLTNAGKSTGNAIGNVVRGGGGLLSIAYTILKNIIVRPLIALIQNLLRLPSLVFRTTGNAVANSRNIGEGVLNAANTVGKTLSGIAKALFNLFVGGPINAVRNTLGVIGNILRNIVRFLSLIIIPRLSFLGPFRLFGKILDNIRNLGSALTAPVRNIGKGIGDIFKSILSEIINFIRSIISSAIVTTLNNIRPRPLKALSNAFNGIKNSLGKLLTGIVNLLRGGPFGIVRRAIMMLFGALRNLLRIIPTPGNLLRTFVSWFTNVLRNLPTNLLSIASIISNIRARRNKLVITIRDDLRQILRGFIQILLTLFANLGGVFGIAANFILSIFNRFNSSNRKSRPGLLTGAIDFLTSKINQKANGGGGLFSIPSRIVRDLIYVFEPLANAGAFPIHCGLKQGDALSPLLFNFALEYAIRKVQDNREGLELNGLHQLLVYADDVNILGENPQTIRKNTGILLEANIEIGLEVNPEKTKYMIMSRDQNILRNGYIKIGNLSFEEVEKFKYLGATVTNRNETREEIKHRINVGNACYYSVEKLLSSSLLSKNLKVRIYKTVILPVVLYGCETWALTLTEEHRLRVFENKVLRKIFGAKRDEVTGEWRKLNNTELHALYSSPDIIRNIKSRRLRWAGHVLRMGESRNAYRVLVGKPDGKTPLGRPRRRWEDNIKMYLREVGYDDRDWINLAQDRDQWQAYVRTAMNLLVVVITEDVQNVHLLLEYRPHIDVSLTYEHDPKLQEYCVCPQNMPQFDSEGIPNQAPETNKPMILNGPTSRNREGSDKVSVEAKQLDHIYLSIDQETFDPSNGEPYD</sequence>
<evidence type="ECO:0000259" key="3">
    <source>
        <dbReference type="PROSITE" id="PS50878"/>
    </source>
</evidence>
<reference evidence="4 5" key="1">
    <citation type="journal article" date="2022" name="Allergy">
        <title>Genome assembly and annotation of Periplaneta americana reveal a comprehensive cockroach allergen profile.</title>
        <authorList>
            <person name="Wang L."/>
            <person name="Xiong Q."/>
            <person name="Saelim N."/>
            <person name="Wang L."/>
            <person name="Nong W."/>
            <person name="Wan A.T."/>
            <person name="Shi M."/>
            <person name="Liu X."/>
            <person name="Cao Q."/>
            <person name="Hui J.H.L."/>
            <person name="Sookrung N."/>
            <person name="Leung T.F."/>
            <person name="Tungtrongchitr A."/>
            <person name="Tsui S.K.W."/>
        </authorList>
    </citation>
    <scope>NUCLEOTIDE SEQUENCE [LARGE SCALE GENOMIC DNA]</scope>
    <source>
        <strain evidence="4">PWHHKU_190912</strain>
    </source>
</reference>
<protein>
    <recommendedName>
        <fullName evidence="3">Reverse transcriptase domain-containing protein</fullName>
    </recommendedName>
</protein>
<comment type="caution">
    <text evidence="4">The sequence shown here is derived from an EMBL/GenBank/DDBJ whole genome shotgun (WGS) entry which is preliminary data.</text>
</comment>
<dbReference type="PANTHER" id="PTHR47027:SF20">
    <property type="entry name" value="REVERSE TRANSCRIPTASE-LIKE PROTEIN WITH RNA-DIRECTED DNA POLYMERASE DOMAIN"/>
    <property type="match status" value="1"/>
</dbReference>
<keyword evidence="2" id="KW-0812">Transmembrane</keyword>
<evidence type="ECO:0000313" key="5">
    <source>
        <dbReference type="Proteomes" id="UP001148838"/>
    </source>
</evidence>
<evidence type="ECO:0000256" key="2">
    <source>
        <dbReference type="SAM" id="Phobius"/>
    </source>
</evidence>
<dbReference type="PANTHER" id="PTHR47027">
    <property type="entry name" value="REVERSE TRANSCRIPTASE DOMAIN-CONTAINING PROTEIN"/>
    <property type="match status" value="1"/>
</dbReference>
<dbReference type="InterPro" id="IPR043502">
    <property type="entry name" value="DNA/RNA_pol_sf"/>
</dbReference>
<keyword evidence="5" id="KW-1185">Reference proteome</keyword>
<dbReference type="InterPro" id="IPR016024">
    <property type="entry name" value="ARM-type_fold"/>
</dbReference>
<feature type="domain" description="Reverse transcriptase" evidence="3">
    <location>
        <begin position="329"/>
        <end position="611"/>
    </location>
</feature>
<proteinExistence type="predicted"/>
<dbReference type="SUPFAM" id="SSF56672">
    <property type="entry name" value="DNA/RNA polymerases"/>
    <property type="match status" value="1"/>
</dbReference>
<keyword evidence="2" id="KW-0472">Membrane</keyword>
<dbReference type="Pfam" id="PF00078">
    <property type="entry name" value="RVT_1"/>
    <property type="match status" value="1"/>
</dbReference>
<dbReference type="Proteomes" id="UP001148838">
    <property type="component" value="Unassembled WGS sequence"/>
</dbReference>
<feature type="transmembrane region" description="Helical" evidence="2">
    <location>
        <begin position="404"/>
        <end position="431"/>
    </location>
</feature>
<accession>A0ABQ8RYZ7</accession>
<dbReference type="PROSITE" id="PS50878">
    <property type="entry name" value="RT_POL"/>
    <property type="match status" value="1"/>
</dbReference>
<keyword evidence="2" id="KW-1133">Transmembrane helix</keyword>
<dbReference type="EMBL" id="JAJSOF020000039">
    <property type="protein sequence ID" value="KAJ4426972.1"/>
    <property type="molecule type" value="Genomic_DNA"/>
</dbReference>
<gene>
    <name evidence="4" type="ORF">ANN_26771</name>
</gene>
<evidence type="ECO:0000256" key="1">
    <source>
        <dbReference type="SAM" id="MobiDB-lite"/>
    </source>
</evidence>